<protein>
    <recommendedName>
        <fullName evidence="6">Cytochrome c domain-containing protein</fullName>
    </recommendedName>
</protein>
<feature type="transmembrane region" description="Helical" evidence="5">
    <location>
        <begin position="21"/>
        <end position="42"/>
    </location>
</feature>
<name>A0A212L729_9BACT</name>
<proteinExistence type="predicted"/>
<reference evidence="7" key="1">
    <citation type="submission" date="2016-08" db="EMBL/GenBank/DDBJ databases">
        <authorList>
            <person name="Seilhamer J.J."/>
        </authorList>
    </citation>
    <scope>NUCLEOTIDE SEQUENCE</scope>
    <source>
        <strain evidence="7">86-1</strain>
    </source>
</reference>
<dbReference type="GO" id="GO:0046872">
    <property type="term" value="F:metal ion binding"/>
    <property type="evidence" value="ECO:0007669"/>
    <property type="project" value="UniProtKB-KW"/>
</dbReference>
<keyword evidence="3 4" id="KW-0408">Iron</keyword>
<feature type="domain" description="Cytochrome c" evidence="6">
    <location>
        <begin position="364"/>
        <end position="463"/>
    </location>
</feature>
<evidence type="ECO:0000313" key="7">
    <source>
        <dbReference type="EMBL" id="SCM73384.1"/>
    </source>
</evidence>
<dbReference type="EMBL" id="FMJC01000002">
    <property type="protein sequence ID" value="SCM73384.1"/>
    <property type="molecule type" value="Genomic_DNA"/>
</dbReference>
<evidence type="ECO:0000256" key="2">
    <source>
        <dbReference type="ARBA" id="ARBA00022723"/>
    </source>
</evidence>
<feature type="transmembrane region" description="Helical" evidence="5">
    <location>
        <begin position="181"/>
        <end position="206"/>
    </location>
</feature>
<keyword evidence="5" id="KW-1133">Transmembrane helix</keyword>
<feature type="transmembrane region" description="Helical" evidence="5">
    <location>
        <begin position="292"/>
        <end position="310"/>
    </location>
</feature>
<organism evidence="7">
    <name type="scientific">uncultured Desulfovibrio sp</name>
    <dbReference type="NCBI Taxonomy" id="167968"/>
    <lineage>
        <taxon>Bacteria</taxon>
        <taxon>Pseudomonadati</taxon>
        <taxon>Thermodesulfobacteriota</taxon>
        <taxon>Desulfovibrionia</taxon>
        <taxon>Desulfovibrionales</taxon>
        <taxon>Desulfovibrionaceae</taxon>
        <taxon>Desulfovibrio</taxon>
        <taxon>environmental samples</taxon>
    </lineage>
</organism>
<evidence type="ECO:0000256" key="1">
    <source>
        <dbReference type="ARBA" id="ARBA00022617"/>
    </source>
</evidence>
<feature type="transmembrane region" description="Helical" evidence="5">
    <location>
        <begin position="267"/>
        <end position="287"/>
    </location>
</feature>
<dbReference type="SUPFAM" id="SSF46626">
    <property type="entry name" value="Cytochrome c"/>
    <property type="match status" value="1"/>
</dbReference>
<feature type="transmembrane region" description="Helical" evidence="5">
    <location>
        <begin position="100"/>
        <end position="123"/>
    </location>
</feature>
<keyword evidence="2 4" id="KW-0479">Metal-binding</keyword>
<dbReference type="InterPro" id="IPR036909">
    <property type="entry name" value="Cyt_c-like_dom_sf"/>
</dbReference>
<dbReference type="AlphaFoldDB" id="A0A212L729"/>
<evidence type="ECO:0000256" key="5">
    <source>
        <dbReference type="SAM" id="Phobius"/>
    </source>
</evidence>
<accession>A0A212L729</accession>
<evidence type="ECO:0000256" key="3">
    <source>
        <dbReference type="ARBA" id="ARBA00023004"/>
    </source>
</evidence>
<dbReference type="InterPro" id="IPR009056">
    <property type="entry name" value="Cyt_c-like_dom"/>
</dbReference>
<keyword evidence="5" id="KW-0472">Membrane</keyword>
<dbReference type="GO" id="GO:0020037">
    <property type="term" value="F:heme binding"/>
    <property type="evidence" value="ECO:0007669"/>
    <property type="project" value="InterPro"/>
</dbReference>
<gene>
    <name evidence="7" type="ORF">KL86DES1_21266</name>
</gene>
<evidence type="ECO:0000259" key="6">
    <source>
        <dbReference type="PROSITE" id="PS51007"/>
    </source>
</evidence>
<dbReference type="RefSeq" id="WP_179980667.1">
    <property type="nucleotide sequence ID" value="NZ_LT608333.1"/>
</dbReference>
<sequence length="463" mass="50617">MIFPILHIPGVGDGMTIAMDAVLHVVISHGLAIGFMTMLILFQTMTYAGKGPHWARISRSLLGPAVVVITSVGAVTGVGIWFITGILAPEGIGSLIHLFFWPWFIEWGAFTSEVILLLFYYYLWDRLAEKHPGRLTALGWGYVTMAVISAILISGILGFMLTPDGWPWGQTFDEAYYNPTFAPQVFLRLAGGLAIGSLLLAAWIAWRFKGTREERGSALRLAGGVFLGCVAVGAVSAWIYFSRVPMTFLTHWKFAVATSYMSQKPDFLPALNAIAVGVLCLTGLVAVLRWPVVCRILCIPAILLSVFMVMEFERIREFVRGPYLLPGHMYANQVPLVEKLAVDEKKESYLPRMRWVDDNGTLPPDMVAGKALFAANCGVCHTTVKGGLNNIGIRVAGRTLDSLNAIVSITENLGPFMTPFTGSEPERLLLASYIYMLGTEQGYIKIPQAPKAPAAQAAAKEAK</sequence>
<keyword evidence="5" id="KW-0812">Transmembrane</keyword>
<feature type="transmembrane region" description="Helical" evidence="5">
    <location>
        <begin position="62"/>
        <end position="88"/>
    </location>
</feature>
<feature type="transmembrane region" description="Helical" evidence="5">
    <location>
        <begin position="218"/>
        <end position="241"/>
    </location>
</feature>
<dbReference type="PROSITE" id="PS51007">
    <property type="entry name" value="CYTC"/>
    <property type="match status" value="1"/>
</dbReference>
<dbReference type="GO" id="GO:0009055">
    <property type="term" value="F:electron transfer activity"/>
    <property type="evidence" value="ECO:0007669"/>
    <property type="project" value="InterPro"/>
</dbReference>
<feature type="transmembrane region" description="Helical" evidence="5">
    <location>
        <begin position="135"/>
        <end position="161"/>
    </location>
</feature>
<evidence type="ECO:0000256" key="4">
    <source>
        <dbReference type="PROSITE-ProRule" id="PRU00433"/>
    </source>
</evidence>
<keyword evidence="1 4" id="KW-0349">Heme</keyword>